<dbReference type="AlphaFoldDB" id="A0A6J6EZ24"/>
<feature type="compositionally biased region" description="Basic and acidic residues" evidence="1">
    <location>
        <begin position="34"/>
        <end position="45"/>
    </location>
</feature>
<feature type="compositionally biased region" description="Basic and acidic residues" evidence="1">
    <location>
        <begin position="147"/>
        <end position="164"/>
    </location>
</feature>
<protein>
    <submittedName>
        <fullName evidence="2">Unannotated protein</fullName>
    </submittedName>
</protein>
<organism evidence="2">
    <name type="scientific">freshwater metagenome</name>
    <dbReference type="NCBI Taxonomy" id="449393"/>
    <lineage>
        <taxon>unclassified sequences</taxon>
        <taxon>metagenomes</taxon>
        <taxon>ecological metagenomes</taxon>
    </lineage>
</organism>
<sequence>MRESNGADFPLARGDEFSLISQVRRKEDGKRHLRDFTGLETDRTKLHPNCASTTGVVPETGNKREQKKPKTNNCERVPIALEITRPLHPPQREDERHNADCRPRCLGSCELFVEPGDDDIAQAVQQRHSRQQDWISTWREFANGEMGAHKQRDNCNEKRNDVGRNSRLRAKTGQHVCRTHDDNRHQHEA</sequence>
<evidence type="ECO:0000313" key="2">
    <source>
        <dbReference type="EMBL" id="CAB4577888.1"/>
    </source>
</evidence>
<reference evidence="2" key="1">
    <citation type="submission" date="2020-05" db="EMBL/GenBank/DDBJ databases">
        <authorList>
            <person name="Chiriac C."/>
            <person name="Salcher M."/>
            <person name="Ghai R."/>
            <person name="Kavagutti S V."/>
        </authorList>
    </citation>
    <scope>NUCLEOTIDE SEQUENCE</scope>
</reference>
<feature type="region of interest" description="Disordered" evidence="1">
    <location>
        <begin position="147"/>
        <end position="189"/>
    </location>
</feature>
<evidence type="ECO:0000256" key="1">
    <source>
        <dbReference type="SAM" id="MobiDB-lite"/>
    </source>
</evidence>
<dbReference type="EMBL" id="CAEZTR010000048">
    <property type="protein sequence ID" value="CAB4577888.1"/>
    <property type="molecule type" value="Genomic_DNA"/>
</dbReference>
<gene>
    <name evidence="2" type="ORF">UFOPK1711_00944</name>
</gene>
<accession>A0A6J6EZ24</accession>
<proteinExistence type="predicted"/>
<feature type="compositionally biased region" description="Basic and acidic residues" evidence="1">
    <location>
        <begin position="178"/>
        <end position="189"/>
    </location>
</feature>
<feature type="region of interest" description="Disordered" evidence="1">
    <location>
        <begin position="34"/>
        <end position="71"/>
    </location>
</feature>
<name>A0A6J6EZ24_9ZZZZ</name>